<sequence length="144" mass="16360">MLKLNGDLPRPAYKDRAFPLVLNIIDMNGKEVKLQEKVVFKVMVFTAESPVKQLLMNTSGDKAVLGSLESEGDCTIIFKRIIIKEVTSHFRNGYFFLAIKPENSNYIKPLVISDLIVKARKMVAGETNKRRKMENKSLNEDQIS</sequence>
<dbReference type="AlphaFoldDB" id="A0A1R2CD96"/>
<dbReference type="Proteomes" id="UP000187209">
    <property type="component" value="Unassembled WGS sequence"/>
</dbReference>
<keyword evidence="2" id="KW-1185">Reference proteome</keyword>
<evidence type="ECO:0000313" key="2">
    <source>
        <dbReference type="Proteomes" id="UP000187209"/>
    </source>
</evidence>
<gene>
    <name evidence="1" type="ORF">SteCoe_11428</name>
</gene>
<evidence type="ECO:0000313" key="1">
    <source>
        <dbReference type="EMBL" id="OMJ86955.1"/>
    </source>
</evidence>
<accession>A0A1R2CD96</accession>
<proteinExistence type="predicted"/>
<comment type="caution">
    <text evidence="1">The sequence shown here is derived from an EMBL/GenBank/DDBJ whole genome shotgun (WGS) entry which is preliminary data.</text>
</comment>
<protein>
    <submittedName>
        <fullName evidence="1">Uncharacterized protein</fullName>
    </submittedName>
</protein>
<reference evidence="1 2" key="1">
    <citation type="submission" date="2016-11" db="EMBL/GenBank/DDBJ databases">
        <title>The macronuclear genome of Stentor coeruleus: a giant cell with tiny introns.</title>
        <authorList>
            <person name="Slabodnick M."/>
            <person name="Ruby J.G."/>
            <person name="Reiff S.B."/>
            <person name="Swart E.C."/>
            <person name="Gosai S."/>
            <person name="Prabakaran S."/>
            <person name="Witkowska E."/>
            <person name="Larue G.E."/>
            <person name="Fisher S."/>
            <person name="Freeman R.M."/>
            <person name="Gunawardena J."/>
            <person name="Chu W."/>
            <person name="Stover N.A."/>
            <person name="Gregory B.D."/>
            <person name="Nowacki M."/>
            <person name="Derisi J."/>
            <person name="Roy S.W."/>
            <person name="Marshall W.F."/>
            <person name="Sood P."/>
        </authorList>
    </citation>
    <scope>NUCLEOTIDE SEQUENCE [LARGE SCALE GENOMIC DNA]</scope>
    <source>
        <strain evidence="1">WM001</strain>
    </source>
</reference>
<name>A0A1R2CD96_9CILI</name>
<organism evidence="1 2">
    <name type="scientific">Stentor coeruleus</name>
    <dbReference type="NCBI Taxonomy" id="5963"/>
    <lineage>
        <taxon>Eukaryota</taxon>
        <taxon>Sar</taxon>
        <taxon>Alveolata</taxon>
        <taxon>Ciliophora</taxon>
        <taxon>Postciliodesmatophora</taxon>
        <taxon>Heterotrichea</taxon>
        <taxon>Heterotrichida</taxon>
        <taxon>Stentoridae</taxon>
        <taxon>Stentor</taxon>
    </lineage>
</organism>
<dbReference type="EMBL" id="MPUH01000190">
    <property type="protein sequence ID" value="OMJ86955.1"/>
    <property type="molecule type" value="Genomic_DNA"/>
</dbReference>
<dbReference type="OrthoDB" id="285911at2759"/>